<name>A0A1Z5RF23_SORBI</name>
<accession>A0A1Z5RF23</accession>
<reference evidence="1 2" key="1">
    <citation type="journal article" date="2009" name="Nature">
        <title>The Sorghum bicolor genome and the diversification of grasses.</title>
        <authorList>
            <person name="Paterson A.H."/>
            <person name="Bowers J.E."/>
            <person name="Bruggmann R."/>
            <person name="Dubchak I."/>
            <person name="Grimwood J."/>
            <person name="Gundlach H."/>
            <person name="Haberer G."/>
            <person name="Hellsten U."/>
            <person name="Mitros T."/>
            <person name="Poliakov A."/>
            <person name="Schmutz J."/>
            <person name="Spannagl M."/>
            <person name="Tang H."/>
            <person name="Wang X."/>
            <person name="Wicker T."/>
            <person name="Bharti A.K."/>
            <person name="Chapman J."/>
            <person name="Feltus F.A."/>
            <person name="Gowik U."/>
            <person name="Grigoriev I.V."/>
            <person name="Lyons E."/>
            <person name="Maher C.A."/>
            <person name="Martis M."/>
            <person name="Narechania A."/>
            <person name="Otillar R.P."/>
            <person name="Penning B.W."/>
            <person name="Salamov A.A."/>
            <person name="Wang Y."/>
            <person name="Zhang L."/>
            <person name="Carpita N.C."/>
            <person name="Freeling M."/>
            <person name="Gingle A.R."/>
            <person name="Hash C.T."/>
            <person name="Keller B."/>
            <person name="Klein P."/>
            <person name="Kresovich S."/>
            <person name="McCann M.C."/>
            <person name="Ming R."/>
            <person name="Peterson D.G."/>
            <person name="Mehboob-ur-Rahman"/>
            <person name="Ware D."/>
            <person name="Westhoff P."/>
            <person name="Mayer K.F."/>
            <person name="Messing J."/>
            <person name="Rokhsar D.S."/>
        </authorList>
    </citation>
    <scope>NUCLEOTIDE SEQUENCE [LARGE SCALE GENOMIC DNA]</scope>
    <source>
        <strain evidence="2">cv. BTx623</strain>
    </source>
</reference>
<organism evidence="1 2">
    <name type="scientific">Sorghum bicolor</name>
    <name type="common">Sorghum</name>
    <name type="synonym">Sorghum vulgare</name>
    <dbReference type="NCBI Taxonomy" id="4558"/>
    <lineage>
        <taxon>Eukaryota</taxon>
        <taxon>Viridiplantae</taxon>
        <taxon>Streptophyta</taxon>
        <taxon>Embryophyta</taxon>
        <taxon>Tracheophyta</taxon>
        <taxon>Spermatophyta</taxon>
        <taxon>Magnoliopsida</taxon>
        <taxon>Liliopsida</taxon>
        <taxon>Poales</taxon>
        <taxon>Poaceae</taxon>
        <taxon>PACMAD clade</taxon>
        <taxon>Panicoideae</taxon>
        <taxon>Andropogonodae</taxon>
        <taxon>Andropogoneae</taxon>
        <taxon>Sorghinae</taxon>
        <taxon>Sorghum</taxon>
    </lineage>
</organism>
<evidence type="ECO:0000313" key="2">
    <source>
        <dbReference type="Proteomes" id="UP000000768"/>
    </source>
</evidence>
<dbReference type="Proteomes" id="UP000000768">
    <property type="component" value="Chromosome 6"/>
</dbReference>
<dbReference type="Gramene" id="OQU82344">
    <property type="protein sequence ID" value="OQU82344"/>
    <property type="gene ID" value="SORBI_3006G218050"/>
</dbReference>
<evidence type="ECO:0000313" key="1">
    <source>
        <dbReference type="EMBL" id="OQU82344.1"/>
    </source>
</evidence>
<dbReference type="EMBL" id="CM000765">
    <property type="protein sequence ID" value="OQU82344.1"/>
    <property type="molecule type" value="Genomic_DNA"/>
</dbReference>
<proteinExistence type="predicted"/>
<dbReference type="InParanoid" id="A0A1Z5RF23"/>
<sequence>MGMTTLAQYIYNDPGMKNHFDEQVSCPTLIDVDYRFFDPDRDIDLVKWYADRIDCAKAVACLKSRSAEDDSDNEYEQDYEDETEKDFSICCRISV</sequence>
<keyword evidence="2" id="KW-1185">Reference proteome</keyword>
<gene>
    <name evidence="1" type="ORF">SORBI_3006G218050</name>
</gene>
<dbReference type="AlphaFoldDB" id="A0A1Z5RF23"/>
<protein>
    <submittedName>
        <fullName evidence="1">Uncharacterized protein</fullName>
    </submittedName>
</protein>
<reference evidence="2" key="2">
    <citation type="journal article" date="2018" name="Plant J.">
        <title>The Sorghum bicolor reference genome: improved assembly, gene annotations, a transcriptome atlas, and signatures of genome organization.</title>
        <authorList>
            <person name="McCormick R.F."/>
            <person name="Truong S.K."/>
            <person name="Sreedasyam A."/>
            <person name="Jenkins J."/>
            <person name="Shu S."/>
            <person name="Sims D."/>
            <person name="Kennedy M."/>
            <person name="Amirebrahimi M."/>
            <person name="Weers B.D."/>
            <person name="McKinley B."/>
            <person name="Mattison A."/>
            <person name="Morishige D.T."/>
            <person name="Grimwood J."/>
            <person name="Schmutz J."/>
            <person name="Mullet J.E."/>
        </authorList>
    </citation>
    <scope>NUCLEOTIDE SEQUENCE [LARGE SCALE GENOMIC DNA]</scope>
    <source>
        <strain evidence="2">cv. BTx623</strain>
    </source>
</reference>